<dbReference type="Pfam" id="PF23852">
    <property type="entry name" value="DUF7215"/>
    <property type="match status" value="1"/>
</dbReference>
<keyword evidence="2" id="KW-1185">Reference proteome</keyword>
<dbReference type="EMBL" id="MF766048">
    <property type="protein sequence ID" value="ATI18979.1"/>
    <property type="molecule type" value="Genomic_DNA"/>
</dbReference>
<sequence length="51" mass="5922">MIAGFENFLKWHAAWVETMDQARAFVAFWCDDESDLDLILAVEQAYEVTHS</sequence>
<organism evidence="1 2">
    <name type="scientific">Streptomyces phage Tefunt</name>
    <dbReference type="NCBI Taxonomy" id="2041209"/>
    <lineage>
        <taxon>Viruses</taxon>
        <taxon>Duplodnaviria</taxon>
        <taxon>Heunggongvirae</taxon>
        <taxon>Uroviricota</taxon>
        <taxon>Caudoviricetes</taxon>
        <taxon>Arquatrovirinae</taxon>
        <taxon>Omarvirus</taxon>
        <taxon>Omarvirus tefunt</taxon>
    </lineage>
</organism>
<protein>
    <submittedName>
        <fullName evidence="1">Uncharacterized protein</fullName>
    </submittedName>
</protein>
<evidence type="ECO:0000313" key="1">
    <source>
        <dbReference type="EMBL" id="ATI18979.1"/>
    </source>
</evidence>
<name>A0A291LHX7_9CAUD</name>
<dbReference type="InterPro" id="IPR055639">
    <property type="entry name" value="DUF7215"/>
</dbReference>
<reference evidence="1 2" key="1">
    <citation type="submission" date="2017-08" db="EMBL/GenBank/DDBJ databases">
        <authorList>
            <person name="Miranda A."/>
            <person name="Molina J.M."/>
            <person name="Pressly P.D."/>
            <person name="Bhuiyan S."/>
            <person name="Nayek S."/>
            <person name="Layton S.R."/>
            <person name="Kim T."/>
            <person name="Hughes L.E."/>
            <person name="Garlena R.A."/>
            <person name="Russell D.A."/>
            <person name="Pope W.H."/>
            <person name="Jacobs-Sera D."/>
            <person name="Hendrix R.W."/>
            <person name="Hatfull G.F."/>
        </authorList>
    </citation>
    <scope>NUCLEOTIDE SEQUENCE [LARGE SCALE GENOMIC DNA]</scope>
</reference>
<accession>A0A291LHX7</accession>
<dbReference type="Proteomes" id="UP000229965">
    <property type="component" value="Segment"/>
</dbReference>
<evidence type="ECO:0000313" key="2">
    <source>
        <dbReference type="Proteomes" id="UP000229965"/>
    </source>
</evidence>
<gene>
    <name evidence="1" type="ORF">SEA_TEFUNT_39</name>
</gene>
<proteinExistence type="predicted"/>